<name>A0A916T790_9ACTN</name>
<evidence type="ECO:0000313" key="2">
    <source>
        <dbReference type="Proteomes" id="UP000621454"/>
    </source>
</evidence>
<accession>A0A916T790</accession>
<organism evidence="1 2">
    <name type="scientific">Gordonia jinhuaensis</name>
    <dbReference type="NCBI Taxonomy" id="1517702"/>
    <lineage>
        <taxon>Bacteria</taxon>
        <taxon>Bacillati</taxon>
        <taxon>Actinomycetota</taxon>
        <taxon>Actinomycetes</taxon>
        <taxon>Mycobacteriales</taxon>
        <taxon>Gordoniaceae</taxon>
        <taxon>Gordonia</taxon>
    </lineage>
</organism>
<reference evidence="1" key="2">
    <citation type="submission" date="2020-09" db="EMBL/GenBank/DDBJ databases">
        <authorList>
            <person name="Sun Q."/>
            <person name="Zhou Y."/>
        </authorList>
    </citation>
    <scope>NUCLEOTIDE SEQUENCE</scope>
    <source>
        <strain evidence="1">CGMCC 1.12827</strain>
    </source>
</reference>
<evidence type="ECO:0000313" key="1">
    <source>
        <dbReference type="EMBL" id="GGB31878.1"/>
    </source>
</evidence>
<dbReference type="EMBL" id="BMGC01000011">
    <property type="protein sequence ID" value="GGB31878.1"/>
    <property type="molecule type" value="Genomic_DNA"/>
</dbReference>
<gene>
    <name evidence="1" type="ORF">GCM10011489_20130</name>
</gene>
<proteinExistence type="predicted"/>
<dbReference type="Proteomes" id="UP000621454">
    <property type="component" value="Unassembled WGS sequence"/>
</dbReference>
<sequence length="92" mass="10429">MSGIDVLRRLPCAVAPAVDAIGICLHTNTSWRGRYPTEKWCGRNVCQVMDTVRAGTRTCNRRRTCNRHRRERDQLMHTIGIEPEVTGEPAPI</sequence>
<keyword evidence="2" id="KW-1185">Reference proteome</keyword>
<dbReference type="AlphaFoldDB" id="A0A916T790"/>
<reference evidence="1" key="1">
    <citation type="journal article" date="2014" name="Int. J. Syst. Evol. Microbiol.">
        <title>Complete genome sequence of Corynebacterium casei LMG S-19264T (=DSM 44701T), isolated from a smear-ripened cheese.</title>
        <authorList>
            <consortium name="US DOE Joint Genome Institute (JGI-PGF)"/>
            <person name="Walter F."/>
            <person name="Albersmeier A."/>
            <person name="Kalinowski J."/>
            <person name="Ruckert C."/>
        </authorList>
    </citation>
    <scope>NUCLEOTIDE SEQUENCE</scope>
    <source>
        <strain evidence="1">CGMCC 1.12827</strain>
    </source>
</reference>
<protein>
    <submittedName>
        <fullName evidence="1">Uncharacterized protein</fullName>
    </submittedName>
</protein>
<comment type="caution">
    <text evidence="1">The sequence shown here is derived from an EMBL/GenBank/DDBJ whole genome shotgun (WGS) entry which is preliminary data.</text>
</comment>